<dbReference type="Proteomes" id="UP000266841">
    <property type="component" value="Unassembled WGS sequence"/>
</dbReference>
<feature type="non-terminal residue" evidence="1">
    <location>
        <position position="250"/>
    </location>
</feature>
<evidence type="ECO:0000313" key="2">
    <source>
        <dbReference type="Proteomes" id="UP000266841"/>
    </source>
</evidence>
<gene>
    <name evidence="1" type="ORF">THAOC_07935</name>
</gene>
<dbReference type="EMBL" id="AGNL01008183">
    <property type="protein sequence ID" value="EJK70685.1"/>
    <property type="molecule type" value="Genomic_DNA"/>
</dbReference>
<protein>
    <submittedName>
        <fullName evidence="1">Uncharacterized protein</fullName>
    </submittedName>
</protein>
<proteinExistence type="predicted"/>
<keyword evidence="2" id="KW-1185">Reference proteome</keyword>
<organism evidence="1 2">
    <name type="scientific">Thalassiosira oceanica</name>
    <name type="common">Marine diatom</name>
    <dbReference type="NCBI Taxonomy" id="159749"/>
    <lineage>
        <taxon>Eukaryota</taxon>
        <taxon>Sar</taxon>
        <taxon>Stramenopiles</taxon>
        <taxon>Ochrophyta</taxon>
        <taxon>Bacillariophyta</taxon>
        <taxon>Coscinodiscophyceae</taxon>
        <taxon>Thalassiosirophycidae</taxon>
        <taxon>Thalassiosirales</taxon>
        <taxon>Thalassiosiraceae</taxon>
        <taxon>Thalassiosira</taxon>
    </lineage>
</organism>
<accession>K0SZ74</accession>
<evidence type="ECO:0000313" key="1">
    <source>
        <dbReference type="EMBL" id="EJK70685.1"/>
    </source>
</evidence>
<reference evidence="1 2" key="1">
    <citation type="journal article" date="2012" name="Genome Biol.">
        <title>Genome and low-iron response of an oceanic diatom adapted to chronic iron limitation.</title>
        <authorList>
            <person name="Lommer M."/>
            <person name="Specht M."/>
            <person name="Roy A.S."/>
            <person name="Kraemer L."/>
            <person name="Andreson R."/>
            <person name="Gutowska M.A."/>
            <person name="Wolf J."/>
            <person name="Bergner S.V."/>
            <person name="Schilhabel M.B."/>
            <person name="Klostermeier U.C."/>
            <person name="Beiko R.G."/>
            <person name="Rosenstiel P."/>
            <person name="Hippler M."/>
            <person name="Laroche J."/>
        </authorList>
    </citation>
    <scope>NUCLEOTIDE SEQUENCE [LARGE SCALE GENOMIC DNA]</scope>
    <source>
        <strain evidence="1 2">CCMP1005</strain>
    </source>
</reference>
<comment type="caution">
    <text evidence="1">The sequence shown here is derived from an EMBL/GenBank/DDBJ whole genome shotgun (WGS) entry which is preliminary data.</text>
</comment>
<name>K0SZ74_THAOC</name>
<sequence>MYADKVSQLTVGQSYSYCVSAVSREYMINTKTLDGSFVKRSKPACVDHIVNWESSATVRVTLSKNAGSLPVEGTLIAWELVYVDGDGEETRLLHNTTETPQNGLVKIPLKVDPSQYSDLGIMDVTNLALKVHTSKESVSEQDDAVIYHTYLCDFETIDCPGSGLPPPDEFKYNSGRRRLQNSPAHKVVSPEGTGRRLNSLPILHSGGNDFDFELAGNSYCQDPTGRAYKSTSTVIANGPTPDPAFKDAWV</sequence>
<dbReference type="AlphaFoldDB" id="K0SZ74"/>